<name>A0A537IZD4_9BACT</name>
<gene>
    <name evidence="1" type="ORF">E6H05_02955</name>
</gene>
<organism evidence="1 2">
    <name type="scientific">Candidatus Segetimicrobium genomatis</name>
    <dbReference type="NCBI Taxonomy" id="2569760"/>
    <lineage>
        <taxon>Bacteria</taxon>
        <taxon>Bacillati</taxon>
        <taxon>Candidatus Sysuimicrobiota</taxon>
        <taxon>Candidatus Sysuimicrobiia</taxon>
        <taxon>Candidatus Sysuimicrobiales</taxon>
        <taxon>Candidatus Segetimicrobiaceae</taxon>
        <taxon>Candidatus Segetimicrobium</taxon>
    </lineage>
</organism>
<dbReference type="Proteomes" id="UP000318834">
    <property type="component" value="Unassembled WGS sequence"/>
</dbReference>
<proteinExistence type="predicted"/>
<dbReference type="AlphaFoldDB" id="A0A537IZD4"/>
<sequence length="66" mass="7658">MKHMWGKETQTHLREHVKWPATGKAILDACNLMSDVSDADRRMAKQKLNPTKSYRTVDEAMTDLNR</sequence>
<evidence type="ECO:0000313" key="1">
    <source>
        <dbReference type="EMBL" id="TMI76674.1"/>
    </source>
</evidence>
<accession>A0A537IZD4</accession>
<evidence type="ECO:0008006" key="3">
    <source>
        <dbReference type="Google" id="ProtNLM"/>
    </source>
</evidence>
<evidence type="ECO:0000313" key="2">
    <source>
        <dbReference type="Proteomes" id="UP000318834"/>
    </source>
</evidence>
<protein>
    <recommendedName>
        <fullName evidence="3">DUF2795 domain-containing protein</fullName>
    </recommendedName>
</protein>
<comment type="caution">
    <text evidence="1">The sequence shown here is derived from an EMBL/GenBank/DDBJ whole genome shotgun (WGS) entry which is preliminary data.</text>
</comment>
<dbReference type="EMBL" id="VBAP01000014">
    <property type="protein sequence ID" value="TMI76674.1"/>
    <property type="molecule type" value="Genomic_DNA"/>
</dbReference>
<reference evidence="1 2" key="1">
    <citation type="journal article" date="2019" name="Nat. Microbiol.">
        <title>Mediterranean grassland soil C-N compound turnover is dependent on rainfall and depth, and is mediated by genomically divergent microorganisms.</title>
        <authorList>
            <person name="Diamond S."/>
            <person name="Andeer P.F."/>
            <person name="Li Z."/>
            <person name="Crits-Christoph A."/>
            <person name="Burstein D."/>
            <person name="Anantharaman K."/>
            <person name="Lane K.R."/>
            <person name="Thomas B.C."/>
            <person name="Pan C."/>
            <person name="Northen T.R."/>
            <person name="Banfield J.F."/>
        </authorList>
    </citation>
    <scope>NUCLEOTIDE SEQUENCE [LARGE SCALE GENOMIC DNA]</scope>
    <source>
        <strain evidence="1">NP_8</strain>
    </source>
</reference>